<dbReference type="PANTHER" id="PTHR11309:SF99">
    <property type="entry name" value="FRIZZLED-4"/>
    <property type="match status" value="1"/>
</dbReference>
<keyword evidence="5 10" id="KW-1133">Transmembrane helix</keyword>
<feature type="transmembrane region" description="Helical" evidence="10">
    <location>
        <begin position="418"/>
        <end position="438"/>
    </location>
</feature>
<evidence type="ECO:0000256" key="1">
    <source>
        <dbReference type="ARBA" id="ARBA00004141"/>
    </source>
</evidence>
<dbReference type="GO" id="GO:0035567">
    <property type="term" value="P:non-canonical Wnt signaling pathway"/>
    <property type="evidence" value="ECO:0007669"/>
    <property type="project" value="TreeGrafter"/>
</dbReference>
<evidence type="ECO:0000256" key="3">
    <source>
        <dbReference type="ARBA" id="ARBA00022473"/>
    </source>
</evidence>
<keyword evidence="7 9" id="KW-1015">Disulfide bond</keyword>
<evidence type="ECO:0000256" key="10">
    <source>
        <dbReference type="SAM" id="Phobius"/>
    </source>
</evidence>
<dbReference type="GO" id="GO:0004888">
    <property type="term" value="F:transmembrane signaling receptor activity"/>
    <property type="evidence" value="ECO:0007669"/>
    <property type="project" value="InterPro"/>
</dbReference>
<dbReference type="PANTHER" id="PTHR11309">
    <property type="entry name" value="FRIZZLED"/>
    <property type="match status" value="1"/>
</dbReference>
<feature type="chain" id="PRO_5004574509" evidence="11">
    <location>
        <begin position="20"/>
        <end position="641"/>
    </location>
</feature>
<dbReference type="Gene3D" id="1.10.2000.10">
    <property type="entry name" value="Frizzled cysteine-rich domain"/>
    <property type="match status" value="1"/>
</dbReference>
<evidence type="ECO:0000256" key="11">
    <source>
        <dbReference type="SAM" id="SignalP"/>
    </source>
</evidence>
<dbReference type="GO" id="GO:0005615">
    <property type="term" value="C:extracellular space"/>
    <property type="evidence" value="ECO:0007669"/>
    <property type="project" value="TreeGrafter"/>
</dbReference>
<keyword evidence="4 10" id="KW-0812">Transmembrane</keyword>
<feature type="disulfide bond" evidence="9">
    <location>
        <begin position="112"/>
        <end position="136"/>
    </location>
</feature>
<feature type="transmembrane region" description="Helical" evidence="10">
    <location>
        <begin position="340"/>
        <end position="360"/>
    </location>
</feature>
<dbReference type="PRINTS" id="PR00489">
    <property type="entry name" value="FRIZZLED"/>
</dbReference>
<dbReference type="SMART" id="SM00063">
    <property type="entry name" value="FRI"/>
    <property type="match status" value="1"/>
</dbReference>
<protein>
    <submittedName>
        <fullName evidence="14">Fzd-4-2</fullName>
    </submittedName>
</protein>
<dbReference type="InterPro" id="IPR036790">
    <property type="entry name" value="Frizzled_dom_sf"/>
</dbReference>
<dbReference type="Gene3D" id="1.20.1070.10">
    <property type="entry name" value="Rhodopsin 7-helix transmembrane proteins"/>
    <property type="match status" value="1"/>
</dbReference>
<evidence type="ECO:0000256" key="4">
    <source>
        <dbReference type="ARBA" id="ARBA00022692"/>
    </source>
</evidence>
<evidence type="ECO:0000256" key="8">
    <source>
        <dbReference type="ARBA" id="ARBA00023170"/>
    </source>
</evidence>
<evidence type="ECO:0000256" key="9">
    <source>
        <dbReference type="PROSITE-ProRule" id="PRU00090"/>
    </source>
</evidence>
<keyword evidence="3" id="KW-0217">Developmental protein</keyword>
<dbReference type="SUPFAM" id="SSF63501">
    <property type="entry name" value="Frizzled cysteine-rich domain"/>
    <property type="match status" value="1"/>
</dbReference>
<keyword evidence="11" id="KW-0732">Signal</keyword>
<dbReference type="InterPro" id="IPR017981">
    <property type="entry name" value="GPCR_2-like_7TM"/>
</dbReference>
<reference evidence="14" key="1">
    <citation type="submission" date="2013-06" db="EMBL/GenBank/DDBJ databases">
        <title>Reactivating head regrowth in a regeneration deficient planarian species.</title>
        <authorList>
            <person name="Liu S.-Y."/>
            <person name="Brandl H."/>
            <person name="Henry I."/>
            <person name="Rink J."/>
        </authorList>
    </citation>
    <scope>NUCLEOTIDE SEQUENCE</scope>
</reference>
<evidence type="ECO:0000256" key="5">
    <source>
        <dbReference type="ARBA" id="ARBA00022989"/>
    </source>
</evidence>
<dbReference type="PROSITE" id="PS50038">
    <property type="entry name" value="FZ"/>
    <property type="match status" value="1"/>
</dbReference>
<proteinExistence type="evidence at transcript level"/>
<feature type="domain" description="G-protein coupled receptors family 2 profile 2" evidence="13">
    <location>
        <begin position="246"/>
        <end position="448"/>
    </location>
</feature>
<evidence type="ECO:0000256" key="7">
    <source>
        <dbReference type="ARBA" id="ARBA00023157"/>
    </source>
</evidence>
<keyword evidence="6 10" id="KW-0472">Membrane</keyword>
<dbReference type="InterPro" id="IPR000539">
    <property type="entry name" value="Frizzled/Smoothened_7TM"/>
</dbReference>
<sequence length="641" mass="74085">MKMVTFFIFSVTFFQLFQCHLQGNRVNEDLYNQCVIIKDPACQGIQYTKTKMPNLAGITNQEDSAKRLHDYHPLINAECSNYFRFFLCTVYFPMCSDALGSPSIVYPCKQLCLYAESRCEPYLRAFQLPWPNELNCQRFPTNSTMCIEPKNYDLDLHLRRFNPGDIDHIKKLYPQWNISLHSSIVDARLIKGRKDIVEMVETTVKCSPPFVSRPYYLHISNQSTKFSCVLRCDANLLYNSSDKYLAKVWLLVWALSGLISSIVAIATFLFDRKSRFKYPERPIVFIVICYGCVCVFHLIQLMLGKERMICQPLYSNPKELVIMRESAEGPLCTLMFLGSYYFETVATLWWLMLAVSCFLASSRKWSAEALEGISNIMHMISWMIPALKVTIILIIHKIDSDELMGMCFVGRHNALSNLLFILLPRITYFFIGVMLLLWSFRSLVLIRKDLTQPGLVLFLDGFQNQQSLDKFIVKTGIFCGVYGIPMICYIGCQIYNYLNIDNWNNIGKTLLPIESRCLSKSGLRWTDTSCTNHLSLPLIEVRLLETFSSLVIGITSAMWMWCNKKTFITFSQLCIKKMPCRTLSKTNTNMEMIIPNKPQLCYKSIQPNTYQFSDYNFNRNQICLPSSVNQETLCYNSNLII</sequence>
<dbReference type="Pfam" id="PF01392">
    <property type="entry name" value="Fz"/>
    <property type="match status" value="1"/>
</dbReference>
<evidence type="ECO:0000256" key="6">
    <source>
        <dbReference type="ARBA" id="ARBA00023136"/>
    </source>
</evidence>
<feature type="domain" description="FZ" evidence="12">
    <location>
        <begin position="29"/>
        <end position="149"/>
    </location>
</feature>
<dbReference type="PROSITE" id="PS50261">
    <property type="entry name" value="G_PROTEIN_RECEP_F2_4"/>
    <property type="match status" value="1"/>
</dbReference>
<dbReference type="GO" id="GO:0060070">
    <property type="term" value="P:canonical Wnt signaling pathway"/>
    <property type="evidence" value="ECO:0007669"/>
    <property type="project" value="TreeGrafter"/>
</dbReference>
<feature type="disulfide bond" evidence="9">
    <location>
        <begin position="34"/>
        <end position="95"/>
    </location>
</feature>
<organism evidence="14">
    <name type="scientific">Dendrocoelum lacteum</name>
    <dbReference type="NCBI Taxonomy" id="27895"/>
    <lineage>
        <taxon>Eukaryota</taxon>
        <taxon>Metazoa</taxon>
        <taxon>Spiralia</taxon>
        <taxon>Lophotrochozoa</taxon>
        <taxon>Platyhelminthes</taxon>
        <taxon>Rhabditophora</taxon>
        <taxon>Seriata</taxon>
        <taxon>Tricladida</taxon>
        <taxon>Continenticola</taxon>
        <taxon>Planarioidea</taxon>
        <taxon>Dendrocoelidae</taxon>
        <taxon>Dendrocoelum</taxon>
    </lineage>
</organism>
<feature type="transmembrane region" description="Helical" evidence="10">
    <location>
        <begin position="248"/>
        <end position="270"/>
    </location>
</feature>
<feature type="disulfide bond" evidence="9">
    <location>
        <begin position="42"/>
        <end position="88"/>
    </location>
</feature>
<feature type="signal peptide" evidence="11">
    <location>
        <begin position="1"/>
        <end position="19"/>
    </location>
</feature>
<comment type="subcellular location">
    <subcellularLocation>
        <location evidence="1">Membrane</location>
        <topology evidence="1">Multi-pass membrane protein</topology>
    </subcellularLocation>
</comment>
<dbReference type="InterPro" id="IPR015526">
    <property type="entry name" value="Frizzled/SFRP"/>
</dbReference>
<feature type="transmembrane region" description="Helical" evidence="10">
    <location>
        <begin position="543"/>
        <end position="561"/>
    </location>
</feature>
<dbReference type="SMART" id="SM01330">
    <property type="entry name" value="Frizzled"/>
    <property type="match status" value="1"/>
</dbReference>
<dbReference type="Pfam" id="PF01534">
    <property type="entry name" value="Frizzled"/>
    <property type="match status" value="1"/>
</dbReference>
<dbReference type="EMBL" id="GAKU01000022">
    <property type="protein sequence ID" value="JAA92615.1"/>
    <property type="molecule type" value="mRNA"/>
</dbReference>
<evidence type="ECO:0000259" key="13">
    <source>
        <dbReference type="PROSITE" id="PS50261"/>
    </source>
</evidence>
<evidence type="ECO:0000259" key="12">
    <source>
        <dbReference type="PROSITE" id="PS50038"/>
    </source>
</evidence>
<dbReference type="InterPro" id="IPR020067">
    <property type="entry name" value="Frizzled_dom"/>
</dbReference>
<comment type="caution">
    <text evidence="9">Lacks conserved residue(s) required for the propagation of feature annotation.</text>
</comment>
<evidence type="ECO:0000313" key="14">
    <source>
        <dbReference type="EMBL" id="JAA92615.1"/>
    </source>
</evidence>
<dbReference type="GO" id="GO:0017147">
    <property type="term" value="F:Wnt-protein binding"/>
    <property type="evidence" value="ECO:0007669"/>
    <property type="project" value="TreeGrafter"/>
</dbReference>
<comment type="similarity">
    <text evidence="2">Belongs to the G-protein coupled receptor Fz/Smo family.</text>
</comment>
<dbReference type="GO" id="GO:0016020">
    <property type="term" value="C:membrane"/>
    <property type="evidence" value="ECO:0007669"/>
    <property type="project" value="UniProtKB-SubCell"/>
</dbReference>
<dbReference type="AlphaFoldDB" id="T1DBN2"/>
<feature type="transmembrane region" description="Helical" evidence="10">
    <location>
        <begin position="282"/>
        <end position="303"/>
    </location>
</feature>
<keyword evidence="8" id="KW-0675">Receptor</keyword>
<evidence type="ECO:0000256" key="2">
    <source>
        <dbReference type="ARBA" id="ARBA00008077"/>
    </source>
</evidence>
<name>T1DBN2_9PLAT</name>
<accession>T1DBN2</accession>
<feature type="transmembrane region" description="Helical" evidence="10">
    <location>
        <begin position="380"/>
        <end position="398"/>
    </location>
</feature>